<dbReference type="SUPFAM" id="SSF53187">
    <property type="entry name" value="Zn-dependent exopeptidases"/>
    <property type="match status" value="1"/>
</dbReference>
<reference evidence="7 8" key="1">
    <citation type="journal article" date="2011" name="J. Bacteriol.">
        <title>Complete genome sequence of the industrial strain Ketogulonicigenium vulgare WSH-001.</title>
        <authorList>
            <person name="Liu L."/>
            <person name="Li Y."/>
            <person name="Zhang J."/>
            <person name="Zhou Z."/>
            <person name="Liu J."/>
            <person name="Li X."/>
            <person name="Zhou J."/>
            <person name="Du G."/>
            <person name="Wang L."/>
            <person name="Chen J."/>
        </authorList>
    </citation>
    <scope>NUCLEOTIDE SEQUENCE [LARGE SCALE GENOMIC DNA]</scope>
    <source>
        <strain evidence="7 8">WSH-001</strain>
        <plasmid evidence="8">pKVU_200</plasmid>
    </source>
</reference>
<keyword evidence="4" id="KW-0862">Zinc</keyword>
<organism evidence="7 8">
    <name type="scientific">Ketogulonicigenium vulgare (strain WSH-001)</name>
    <dbReference type="NCBI Taxonomy" id="759362"/>
    <lineage>
        <taxon>Bacteria</taxon>
        <taxon>Pseudomonadati</taxon>
        <taxon>Pseudomonadota</taxon>
        <taxon>Alphaproteobacteria</taxon>
        <taxon>Rhodobacterales</taxon>
        <taxon>Roseobacteraceae</taxon>
        <taxon>Ketogulonicigenium</taxon>
    </lineage>
</organism>
<accession>F9YBR6</accession>
<evidence type="ECO:0000256" key="5">
    <source>
        <dbReference type="PIRSR" id="PIRSR037238-1"/>
    </source>
</evidence>
<protein>
    <submittedName>
        <fullName evidence="7">Peptidase dimerization domain protein</fullName>
        <ecNumber evidence="7">3.4.17.11</ecNumber>
    </submittedName>
</protein>
<comment type="cofactor">
    <cofactor evidence="1">
        <name>Zn(2+)</name>
        <dbReference type="ChEBI" id="CHEBI:29105"/>
    </cofactor>
</comment>
<dbReference type="Proteomes" id="UP000000692">
    <property type="component" value="Plasmid 2"/>
</dbReference>
<dbReference type="CDD" id="cd03885">
    <property type="entry name" value="M20_CPDG2"/>
    <property type="match status" value="1"/>
</dbReference>
<dbReference type="PANTHER" id="PTHR43808">
    <property type="entry name" value="ACETYLORNITHINE DEACETYLASE"/>
    <property type="match status" value="1"/>
</dbReference>
<evidence type="ECO:0000256" key="4">
    <source>
        <dbReference type="ARBA" id="ARBA00022833"/>
    </source>
</evidence>
<dbReference type="InterPro" id="IPR017150">
    <property type="entry name" value="Pept_M20_glutamate_carboxypep"/>
</dbReference>
<dbReference type="InterPro" id="IPR001261">
    <property type="entry name" value="ArgE/DapE_CS"/>
</dbReference>
<keyword evidence="3 7" id="KW-0378">Hydrolase</keyword>
<dbReference type="OrthoDB" id="9776600at2"/>
<dbReference type="HOGENOM" id="CLU_021802_7_0_5"/>
<keyword evidence="7" id="KW-0121">Carboxypeptidase</keyword>
<dbReference type="EC" id="3.4.17.11" evidence="7"/>
<evidence type="ECO:0000256" key="3">
    <source>
        <dbReference type="ARBA" id="ARBA00022801"/>
    </source>
</evidence>
<keyword evidence="2" id="KW-0479">Metal-binding</keyword>
<evidence type="ECO:0000313" key="7">
    <source>
        <dbReference type="EMBL" id="AEM42818.1"/>
    </source>
</evidence>
<dbReference type="PIRSF" id="PIRSF037238">
    <property type="entry name" value="Carboxypeptidase_G2"/>
    <property type="match status" value="1"/>
</dbReference>
<dbReference type="RefSeq" id="WP_013385781.1">
    <property type="nucleotide sequence ID" value="NC_017385.1"/>
</dbReference>
<dbReference type="PATRIC" id="fig|759362.5.peg.3090"/>
<dbReference type="InterPro" id="IPR002933">
    <property type="entry name" value="Peptidase_M20"/>
</dbReference>
<dbReference type="PANTHER" id="PTHR43808:SF9">
    <property type="entry name" value="BLL0789 PROTEIN"/>
    <property type="match status" value="1"/>
</dbReference>
<proteinExistence type="predicted"/>
<dbReference type="InterPro" id="IPR036264">
    <property type="entry name" value="Bact_exopeptidase_dim_dom"/>
</dbReference>
<evidence type="ECO:0000256" key="2">
    <source>
        <dbReference type="ARBA" id="ARBA00022723"/>
    </source>
</evidence>
<dbReference type="SUPFAM" id="SSF55031">
    <property type="entry name" value="Bacterial exopeptidase dimerisation domain"/>
    <property type="match status" value="1"/>
</dbReference>
<dbReference type="EMBL" id="CP002020">
    <property type="protein sequence ID" value="AEM42818.1"/>
    <property type="molecule type" value="Genomic_DNA"/>
</dbReference>
<dbReference type="Pfam" id="PF01546">
    <property type="entry name" value="Peptidase_M20"/>
    <property type="match status" value="1"/>
</dbReference>
<keyword evidence="7" id="KW-0614">Plasmid</keyword>
<feature type="active site" evidence="5">
    <location>
        <position position="77"/>
    </location>
</feature>
<dbReference type="InterPro" id="IPR011650">
    <property type="entry name" value="Peptidase_M20_dimer"/>
</dbReference>
<keyword evidence="7" id="KW-0645">Protease</keyword>
<evidence type="ECO:0000259" key="6">
    <source>
        <dbReference type="Pfam" id="PF07687"/>
    </source>
</evidence>
<feature type="domain" description="Peptidase M20 dimerisation" evidence="6">
    <location>
        <begin position="172"/>
        <end position="261"/>
    </location>
</feature>
<keyword evidence="8" id="KW-1185">Reference proteome</keyword>
<dbReference type="Gene3D" id="3.40.630.10">
    <property type="entry name" value="Zn peptidases"/>
    <property type="match status" value="1"/>
</dbReference>
<dbReference type="Gene3D" id="3.30.70.360">
    <property type="match status" value="1"/>
</dbReference>
<dbReference type="AlphaFoldDB" id="F9YBR6"/>
<dbReference type="InterPro" id="IPR050072">
    <property type="entry name" value="Peptidase_M20A"/>
</dbReference>
<gene>
    <name evidence="7" type="ordered locus">KVU_PB0140</name>
</gene>
<evidence type="ECO:0000313" key="8">
    <source>
        <dbReference type="Proteomes" id="UP000000692"/>
    </source>
</evidence>
<name>F9YBR6_KETVW</name>
<dbReference type="PROSITE" id="PS00758">
    <property type="entry name" value="ARGE_DAPE_CPG2_1"/>
    <property type="match status" value="1"/>
</dbReference>
<dbReference type="GO" id="GO:0046872">
    <property type="term" value="F:metal ion binding"/>
    <property type="evidence" value="ECO:0007669"/>
    <property type="project" value="UniProtKB-KW"/>
</dbReference>
<feature type="active site" description="Proton acceptor" evidence="5">
    <location>
        <position position="137"/>
    </location>
</feature>
<geneLocation type="plasmid" evidence="8">
    <name>pKVU_200</name>
</geneLocation>
<evidence type="ECO:0000256" key="1">
    <source>
        <dbReference type="ARBA" id="ARBA00001947"/>
    </source>
</evidence>
<sequence>MTDDTLLDAIRHWVEVETPTGHVAGLTRLVQMVAADYAAIGAETEIIAGTGGQGPHLIARLNAGTSNAGILILSHLDTVHPVGTLADFPFQIKGDRAFGPGIYDMKAGAYIAMQAAGAAARSGTLSLPITHLFVSDEEIGSPTSQALIEDLARRSKYVLVTEPAREGGQIVIARKGVFRYRADAFGRPAHSGARHQDGRSAIAEIARLTLAFEALTDYDSGTTVNVGMIGGGTAANVVPAHAYAEIDLRVDNLAAARAVEDFVAGYRPHDPDVRLQITGGLNRPPYETSPAIQDLFTTAATIAQDIGFTLKGLKTGGGSDGNFTAALAPTLDGLGADGAGGHTLEEYIRVSSLTERLRLLQGLMERLT</sequence>
<dbReference type="Pfam" id="PF07687">
    <property type="entry name" value="M20_dimer"/>
    <property type="match status" value="1"/>
</dbReference>
<dbReference type="GO" id="GO:0004180">
    <property type="term" value="F:carboxypeptidase activity"/>
    <property type="evidence" value="ECO:0007669"/>
    <property type="project" value="UniProtKB-KW"/>
</dbReference>
<dbReference type="KEGG" id="kvl:KVU_PB0140"/>